<evidence type="ECO:0000313" key="2">
    <source>
        <dbReference type="EMBL" id="GAT50683.1"/>
    </source>
</evidence>
<evidence type="ECO:0000256" key="1">
    <source>
        <dbReference type="SAM" id="Coils"/>
    </source>
</evidence>
<sequence length="340" mass="37918">MHFRASSPFLRVWRARQSPCSYATVSPPPQLARGSIRGPVGKGKTLHPLLNDESVSPAIKKPFESLSGDLAILKEQTAALSGDIASLREQTAVLAAELASFKEQTTVTLARHEAAFVGLAESIVLEAAHGQFIWLFVFQITTSALASTNTRSVKAPIHSSGRRTPRTVRVLTADMRLDELLFCLDRFYGHKNPFAATRSMKIRFIRAKGDWAKLLRLLYRCRLRFPVSTTSQRDHLRMRLLLRNTLKRGLSSSEATRFVRNFARVLVDGDIPSNAAHRSSVRSFLAQGTLAMAKEKPDQEWVEVLWIPARPRVLNHRGGERGTRSSSTRLLQVALDENVG</sequence>
<accession>A0ABQ0LHU9</accession>
<organism evidence="2 3">
    <name type="scientific">Mycena chlorophos</name>
    <name type="common">Agaric fungus</name>
    <name type="synonym">Agaricus chlorophos</name>
    <dbReference type="NCBI Taxonomy" id="658473"/>
    <lineage>
        <taxon>Eukaryota</taxon>
        <taxon>Fungi</taxon>
        <taxon>Dikarya</taxon>
        <taxon>Basidiomycota</taxon>
        <taxon>Agaricomycotina</taxon>
        <taxon>Agaricomycetes</taxon>
        <taxon>Agaricomycetidae</taxon>
        <taxon>Agaricales</taxon>
        <taxon>Marasmiineae</taxon>
        <taxon>Mycenaceae</taxon>
        <taxon>Mycena</taxon>
    </lineage>
</organism>
<dbReference type="Proteomes" id="UP000815677">
    <property type="component" value="Unassembled WGS sequence"/>
</dbReference>
<dbReference type="EMBL" id="DF846591">
    <property type="protein sequence ID" value="GAT50683.1"/>
    <property type="molecule type" value="Genomic_DNA"/>
</dbReference>
<keyword evidence="1" id="KW-0175">Coiled coil</keyword>
<name>A0ABQ0LHU9_MYCCL</name>
<evidence type="ECO:0000313" key="3">
    <source>
        <dbReference type="Proteomes" id="UP000815677"/>
    </source>
</evidence>
<reference evidence="2" key="1">
    <citation type="submission" date="2014-09" db="EMBL/GenBank/DDBJ databases">
        <title>Genome sequence of the luminous mushroom Mycena chlorophos for searching fungal bioluminescence genes.</title>
        <authorList>
            <person name="Tanaka Y."/>
            <person name="Kasuga D."/>
            <person name="Oba Y."/>
            <person name="Hase S."/>
            <person name="Sato K."/>
            <person name="Oba Y."/>
            <person name="Sakakibara Y."/>
        </authorList>
    </citation>
    <scope>NUCLEOTIDE SEQUENCE</scope>
</reference>
<gene>
    <name evidence="2" type="ORF">MCHLO_07899</name>
</gene>
<feature type="coiled-coil region" evidence="1">
    <location>
        <begin position="70"/>
        <end position="104"/>
    </location>
</feature>
<protein>
    <submittedName>
        <fullName evidence="2">Uncharacterized protein</fullName>
    </submittedName>
</protein>
<keyword evidence="3" id="KW-1185">Reference proteome</keyword>
<proteinExistence type="predicted"/>